<comment type="caution">
    <text evidence="3">The sequence shown here is derived from an EMBL/GenBank/DDBJ whole genome shotgun (WGS) entry which is preliminary data.</text>
</comment>
<evidence type="ECO:0000313" key="4">
    <source>
        <dbReference type="Proteomes" id="UP000029554"/>
    </source>
</evidence>
<name>A0A095SYP0_9FLAO</name>
<dbReference type="Proteomes" id="UP000029554">
    <property type="component" value="Unassembled WGS sequence"/>
</dbReference>
<evidence type="ECO:0000313" key="3">
    <source>
        <dbReference type="EMBL" id="KGD69499.1"/>
    </source>
</evidence>
<organism evidence="3 4">
    <name type="scientific">Flavobacterium aquatile LMG 4008 = ATCC 11947</name>
    <dbReference type="NCBI Taxonomy" id="1453498"/>
    <lineage>
        <taxon>Bacteria</taxon>
        <taxon>Pseudomonadati</taxon>
        <taxon>Bacteroidota</taxon>
        <taxon>Flavobacteriia</taxon>
        <taxon>Flavobacteriales</taxon>
        <taxon>Flavobacteriaceae</taxon>
        <taxon>Flavobacterium</taxon>
    </lineage>
</organism>
<evidence type="ECO:0008006" key="5">
    <source>
        <dbReference type="Google" id="ProtNLM"/>
    </source>
</evidence>
<dbReference type="eggNOG" id="COG1345">
    <property type="taxonomic scope" value="Bacteria"/>
</dbReference>
<dbReference type="InterPro" id="IPR026444">
    <property type="entry name" value="Secre_tail"/>
</dbReference>
<protein>
    <recommendedName>
        <fullName evidence="5">Secretion system C-terminal sorting domain-containing protein</fullName>
    </recommendedName>
</protein>
<feature type="signal peptide" evidence="2">
    <location>
        <begin position="1"/>
        <end position="20"/>
    </location>
</feature>
<dbReference type="NCBIfam" id="TIGR04183">
    <property type="entry name" value="Por_Secre_tail"/>
    <property type="match status" value="1"/>
</dbReference>
<dbReference type="AlphaFoldDB" id="A0A095SYP0"/>
<sequence>MRVISTISLLVCLASNAVFSQMYVGANSYVFNRGSLVYIKGDLELNAATSTFYLRNEGQLVQGTTGTSTNRGSGSLSVFQEGTSNQYRYNYWCSPVGEPSATSGNSMFGVSLLHQPTSVTASTPAIMVSTSYNAQSNPLQISTAWIYRFLSATTYSQWQASGSSTNIEAGQGFTMKGTNGSDFTNVGEAVENNPYTPGVFPNPPAVASAQRYDFRGKPNDGNITVNLAASSSTLTGNPYPSALDLNAFLLDTDNFNCTGEAYFWDQEANPSSHNIVSYVGGYGTYVPMAPTSYGLYTPATYQTFNLDGTVNNNNAGAGLPYERRFAPIGQGFLVTGVASLVAPNTVTLKNSHRAWYTESLPYSQFAKSGSQGSTGSKNLSETPSNEISFGLIRLKITMNNLYSRELALALSNNATDGVDRGMDGKSPDVAGTATDSYFFLDNTQYVIQSIPFDVTKRIKLGVKVTSDNTNFSFSLKQVQDFDTTQPIYIYDALDNSYHSINQNPYNVVLQTGENNNRFEVTFQNNSLNVDETIINDFLIIQNNDNQTLTVNNPNGLDIKSADLFDISGKLIFKKVDLGVKSSYEFSTSGLSDGVYIAKIISVDGKSKAQKVIIERRK</sequence>
<accession>A0A095SYP0</accession>
<keyword evidence="4" id="KW-1185">Reference proteome</keyword>
<keyword evidence="1 2" id="KW-0732">Signal</keyword>
<evidence type="ECO:0000256" key="2">
    <source>
        <dbReference type="SAM" id="SignalP"/>
    </source>
</evidence>
<evidence type="ECO:0000256" key="1">
    <source>
        <dbReference type="ARBA" id="ARBA00022729"/>
    </source>
</evidence>
<dbReference type="OrthoDB" id="2582440at2"/>
<feature type="chain" id="PRO_5001910582" description="Secretion system C-terminal sorting domain-containing protein" evidence="2">
    <location>
        <begin position="21"/>
        <end position="617"/>
    </location>
</feature>
<dbReference type="STRING" id="1453498.LG45_01665"/>
<proteinExistence type="predicted"/>
<dbReference type="EMBL" id="JRHH01000001">
    <property type="protein sequence ID" value="KGD69499.1"/>
    <property type="molecule type" value="Genomic_DNA"/>
</dbReference>
<reference evidence="3 4" key="1">
    <citation type="submission" date="2014-09" db="EMBL/GenBank/DDBJ databases">
        <title>Whole Genome Shotgun of Flavobacterium aquatile LMG 4008.</title>
        <authorList>
            <person name="Gale A.N."/>
            <person name="Pipes S.E."/>
            <person name="Newman J.D."/>
        </authorList>
    </citation>
    <scope>NUCLEOTIDE SEQUENCE [LARGE SCALE GENOMIC DNA]</scope>
    <source>
        <strain evidence="3 4">LMG 4008</strain>
    </source>
</reference>
<gene>
    <name evidence="3" type="ORF">LG45_01665</name>
</gene>
<dbReference type="RefSeq" id="WP_035123759.1">
    <property type="nucleotide sequence ID" value="NZ_JRHH01000001.1"/>
</dbReference>